<keyword evidence="3" id="KW-1185">Reference proteome</keyword>
<evidence type="ECO:0000259" key="1">
    <source>
        <dbReference type="Pfam" id="PF07498"/>
    </source>
</evidence>
<dbReference type="RefSeq" id="WP_338602580.1">
    <property type="nucleotide sequence ID" value="NZ_AP028679.1"/>
</dbReference>
<gene>
    <name evidence="2" type="ORF">FAK_36370</name>
</gene>
<dbReference type="EMBL" id="AP028679">
    <property type="protein sequence ID" value="BEQ16571.1"/>
    <property type="molecule type" value="Genomic_DNA"/>
</dbReference>
<name>A0AAU9ERW7_9BACT</name>
<dbReference type="AlphaFoldDB" id="A0AAU9ERW7"/>
<dbReference type="Proteomes" id="UP001366166">
    <property type="component" value="Chromosome"/>
</dbReference>
<feature type="domain" description="Rho termination factor-like N-terminal" evidence="1">
    <location>
        <begin position="3"/>
        <end position="27"/>
    </location>
</feature>
<dbReference type="InterPro" id="IPR011112">
    <property type="entry name" value="Rho-like_N"/>
</dbReference>
<dbReference type="Pfam" id="PF07498">
    <property type="entry name" value="Rho_N"/>
    <property type="match status" value="1"/>
</dbReference>
<evidence type="ECO:0000313" key="2">
    <source>
        <dbReference type="EMBL" id="BEQ16571.1"/>
    </source>
</evidence>
<dbReference type="GO" id="GO:0006353">
    <property type="term" value="P:DNA-templated transcription termination"/>
    <property type="evidence" value="ECO:0007669"/>
    <property type="project" value="InterPro"/>
</dbReference>
<dbReference type="Gene3D" id="1.10.720.10">
    <property type="match status" value="1"/>
</dbReference>
<sequence>MATLKELKETARKLKIPRYSKLKKDDLSRLIQLYECARKLKVKNFAKLPEDELIRAVQVAEGNHPCYGQIQDCRQDDCAWIAPCQGR</sequence>
<protein>
    <recommendedName>
        <fullName evidence="1">Rho termination factor-like N-terminal domain-containing protein</fullName>
    </recommendedName>
</protein>
<proteinExistence type="predicted"/>
<dbReference type="KEGG" id="dmp:FAK_36370"/>
<evidence type="ECO:0000313" key="3">
    <source>
        <dbReference type="Proteomes" id="UP001366166"/>
    </source>
</evidence>
<reference evidence="3" key="1">
    <citation type="journal article" date="2023" name="Arch. Microbiol.">
        <title>Desulfoferula mesophilus gen. nov. sp. nov., a mesophilic sulfate-reducing bacterium isolated from a brackish lake sediment.</title>
        <authorList>
            <person name="Watanabe T."/>
            <person name="Yabe T."/>
            <person name="Tsuji J.M."/>
            <person name="Fukui M."/>
        </authorList>
    </citation>
    <scope>NUCLEOTIDE SEQUENCE [LARGE SCALE GENOMIC DNA]</scope>
    <source>
        <strain evidence="3">12FAK</strain>
    </source>
</reference>
<accession>A0AAU9ERW7</accession>
<organism evidence="2 3">
    <name type="scientific">Desulfoferula mesophila</name>
    <dbReference type="NCBI Taxonomy" id="3058419"/>
    <lineage>
        <taxon>Bacteria</taxon>
        <taxon>Pseudomonadati</taxon>
        <taxon>Thermodesulfobacteriota</taxon>
        <taxon>Desulfarculia</taxon>
        <taxon>Desulfarculales</taxon>
        <taxon>Desulfarculaceae</taxon>
        <taxon>Desulfoferula</taxon>
    </lineage>
</organism>